<dbReference type="InterPro" id="IPR045679">
    <property type="entry name" value="DUF6199"/>
</dbReference>
<keyword evidence="4" id="KW-1185">Reference proteome</keyword>
<feature type="transmembrane region" description="Helical" evidence="1">
    <location>
        <begin position="48"/>
        <end position="69"/>
    </location>
</feature>
<accession>A0A385TIV3</accession>
<dbReference type="Proteomes" id="UP000266552">
    <property type="component" value="Chromosome"/>
</dbReference>
<dbReference type="EMBL" id="CP032412">
    <property type="protein sequence ID" value="AYB42407.1"/>
    <property type="molecule type" value="Genomic_DNA"/>
</dbReference>
<reference evidence="3 4" key="1">
    <citation type="submission" date="2018-09" db="EMBL/GenBank/DDBJ databases">
        <title>Genome Sequence of Paenibacillus lautus Strain E7593-69, Azo Dye-Degrading Bacteria, Isolated from Commercial Tattoo Inks.</title>
        <authorList>
            <person name="Nho S.W."/>
            <person name="Kim S.-J."/>
            <person name="Kweon O."/>
            <person name="Cerniglia C.E."/>
        </authorList>
    </citation>
    <scope>NUCLEOTIDE SEQUENCE [LARGE SCALE GENOMIC DNA]</scope>
    <source>
        <strain evidence="3 4">E7593-69</strain>
    </source>
</reference>
<protein>
    <recommendedName>
        <fullName evidence="2">DUF6199 domain-containing protein</fullName>
    </recommendedName>
</protein>
<dbReference type="KEGG" id="plw:D5F53_03540"/>
<proteinExistence type="predicted"/>
<keyword evidence="1" id="KW-0812">Transmembrane</keyword>
<sequence>MFWMLIGVVIILNCRYNYMNPDSDWIRWNKRLPEDYEQDDQDLLKTQIGAAIGGFLGGVLVLIGLATLVQPGSNPMSWGTLFGFAVILIGMGLLARRFPTFGWSRDEGWKVKGDSERSHTYVDLVKFGGLISICLGSAFFVLGLIIFLMV</sequence>
<feature type="transmembrane region" description="Helical" evidence="1">
    <location>
        <begin position="127"/>
        <end position="149"/>
    </location>
</feature>
<keyword evidence="1" id="KW-0472">Membrane</keyword>
<dbReference type="AlphaFoldDB" id="A0A385TIV3"/>
<evidence type="ECO:0000313" key="3">
    <source>
        <dbReference type="EMBL" id="AYB42407.1"/>
    </source>
</evidence>
<name>A0A385TIV3_PAELA</name>
<organism evidence="3 4">
    <name type="scientific">Paenibacillus lautus</name>
    <name type="common">Bacillus lautus</name>
    <dbReference type="NCBI Taxonomy" id="1401"/>
    <lineage>
        <taxon>Bacteria</taxon>
        <taxon>Bacillati</taxon>
        <taxon>Bacillota</taxon>
        <taxon>Bacilli</taxon>
        <taxon>Bacillales</taxon>
        <taxon>Paenibacillaceae</taxon>
        <taxon>Paenibacillus</taxon>
    </lineage>
</organism>
<gene>
    <name evidence="3" type="ORF">D5F53_03540</name>
</gene>
<evidence type="ECO:0000259" key="2">
    <source>
        <dbReference type="Pfam" id="PF19701"/>
    </source>
</evidence>
<feature type="transmembrane region" description="Helical" evidence="1">
    <location>
        <begin position="75"/>
        <end position="95"/>
    </location>
</feature>
<dbReference type="RefSeq" id="WP_119846557.1">
    <property type="nucleotide sequence ID" value="NZ_CP032412.1"/>
</dbReference>
<evidence type="ECO:0000313" key="4">
    <source>
        <dbReference type="Proteomes" id="UP000266552"/>
    </source>
</evidence>
<feature type="domain" description="DUF6199" evidence="2">
    <location>
        <begin position="84"/>
        <end position="142"/>
    </location>
</feature>
<keyword evidence="1" id="KW-1133">Transmembrane helix</keyword>
<evidence type="ECO:0000256" key="1">
    <source>
        <dbReference type="SAM" id="Phobius"/>
    </source>
</evidence>
<dbReference type="Pfam" id="PF19701">
    <property type="entry name" value="DUF6199"/>
    <property type="match status" value="1"/>
</dbReference>